<reference evidence="1 2" key="1">
    <citation type="submission" date="2013-11" db="EMBL/GenBank/DDBJ databases">
        <title>The Damaraland mole rat (Fukomys damarensis) genome and evolution of African mole rats.</title>
        <authorList>
            <person name="Gladyshev V.N."/>
            <person name="Fang X."/>
        </authorList>
    </citation>
    <scope>NUCLEOTIDE SEQUENCE [LARGE SCALE GENOMIC DNA]</scope>
    <source>
        <tissue evidence="1">Liver</tissue>
    </source>
</reference>
<name>A0A091CYY4_FUKDA</name>
<proteinExistence type="predicted"/>
<evidence type="ECO:0000313" key="2">
    <source>
        <dbReference type="Proteomes" id="UP000028990"/>
    </source>
</evidence>
<organism evidence="1 2">
    <name type="scientific">Fukomys damarensis</name>
    <name type="common">Damaraland mole rat</name>
    <name type="synonym">Cryptomys damarensis</name>
    <dbReference type="NCBI Taxonomy" id="885580"/>
    <lineage>
        <taxon>Eukaryota</taxon>
        <taxon>Metazoa</taxon>
        <taxon>Chordata</taxon>
        <taxon>Craniata</taxon>
        <taxon>Vertebrata</taxon>
        <taxon>Euteleostomi</taxon>
        <taxon>Mammalia</taxon>
        <taxon>Eutheria</taxon>
        <taxon>Euarchontoglires</taxon>
        <taxon>Glires</taxon>
        <taxon>Rodentia</taxon>
        <taxon>Hystricomorpha</taxon>
        <taxon>Bathyergidae</taxon>
        <taxon>Fukomys</taxon>
    </lineage>
</organism>
<accession>A0A091CYY4</accession>
<protein>
    <submittedName>
        <fullName evidence="1">Uncharacterized protein</fullName>
    </submittedName>
</protein>
<sequence>MNQKSDGYTLQSMLSLIRTDRHSPTILNTADIKQRKFIVNVWKIEQPSYVRKHQGSKQFRLCLRCFFHIRSDLRSEDFSLWWIGEVSTLKDEMEKRDENLPIVHAGFADSAYSEQRAE</sequence>
<gene>
    <name evidence="1" type="ORF">H920_15520</name>
</gene>
<dbReference type="AlphaFoldDB" id="A0A091CYY4"/>
<dbReference type="EMBL" id="KN123814">
    <property type="protein sequence ID" value="KFO23100.1"/>
    <property type="molecule type" value="Genomic_DNA"/>
</dbReference>
<evidence type="ECO:0000313" key="1">
    <source>
        <dbReference type="EMBL" id="KFO23100.1"/>
    </source>
</evidence>
<dbReference type="Proteomes" id="UP000028990">
    <property type="component" value="Unassembled WGS sequence"/>
</dbReference>
<keyword evidence="2" id="KW-1185">Reference proteome</keyword>